<gene>
    <name evidence="1" type="ORF">CHILSU_LOCUS102</name>
</gene>
<organism evidence="1 2">
    <name type="scientific">Chilo suppressalis</name>
    <name type="common">Asiatic rice borer moth</name>
    <dbReference type="NCBI Taxonomy" id="168631"/>
    <lineage>
        <taxon>Eukaryota</taxon>
        <taxon>Metazoa</taxon>
        <taxon>Ecdysozoa</taxon>
        <taxon>Arthropoda</taxon>
        <taxon>Hexapoda</taxon>
        <taxon>Insecta</taxon>
        <taxon>Pterygota</taxon>
        <taxon>Neoptera</taxon>
        <taxon>Endopterygota</taxon>
        <taxon>Lepidoptera</taxon>
        <taxon>Glossata</taxon>
        <taxon>Ditrysia</taxon>
        <taxon>Pyraloidea</taxon>
        <taxon>Crambidae</taxon>
        <taxon>Crambinae</taxon>
        <taxon>Chilo</taxon>
    </lineage>
</organism>
<protein>
    <recommendedName>
        <fullName evidence="3">XPG-I domain-containing protein</fullName>
    </recommendedName>
</protein>
<evidence type="ECO:0000313" key="1">
    <source>
        <dbReference type="EMBL" id="CAH0397044.1"/>
    </source>
</evidence>
<accession>A0ABN8AP08</accession>
<name>A0ABN8AP08_CHISP</name>
<dbReference type="PANTHER" id="PTHR46704">
    <property type="entry name" value="CXC DOMAIN-CONTAINING PROTEIN-RELATED"/>
    <property type="match status" value="1"/>
</dbReference>
<dbReference type="Gene3D" id="3.40.50.1010">
    <property type="entry name" value="5'-nuclease"/>
    <property type="match status" value="1"/>
</dbReference>
<dbReference type="EMBL" id="OU963894">
    <property type="protein sequence ID" value="CAH0397044.1"/>
    <property type="molecule type" value="Genomic_DNA"/>
</dbReference>
<dbReference type="InterPro" id="IPR029060">
    <property type="entry name" value="PIN-like_dom_sf"/>
</dbReference>
<keyword evidence="2" id="KW-1185">Reference proteome</keyword>
<evidence type="ECO:0008006" key="3">
    <source>
        <dbReference type="Google" id="ProtNLM"/>
    </source>
</evidence>
<reference evidence="1" key="1">
    <citation type="submission" date="2021-12" db="EMBL/GenBank/DDBJ databases">
        <authorList>
            <person name="King R."/>
        </authorList>
    </citation>
    <scope>NUCLEOTIDE SEQUENCE</scope>
</reference>
<evidence type="ECO:0000313" key="2">
    <source>
        <dbReference type="Proteomes" id="UP001153292"/>
    </source>
</evidence>
<proteinExistence type="predicted"/>
<dbReference type="PANTHER" id="PTHR46704:SF9">
    <property type="entry name" value="BHLH DOMAIN-CONTAINING PROTEIN"/>
    <property type="match status" value="1"/>
</dbReference>
<dbReference type="Proteomes" id="UP001153292">
    <property type="component" value="Chromosome 1"/>
</dbReference>
<sequence>MAAVRPRSFKSKLQLGLSIFFHRRFGSKRLIQIFSSFGLCASYNDTILYEAAAIFHRPPHILPPETGTFIQYVADNADINVNTLDGHNTLHIMGIIQVVTPKSSVLLEEPIQRIKEAPSATDFAAIAHVPLQIYQNDGVVGYSKIIVQDFAYDSEVIVSLLRKVDAIWFYGKWKNFSIPGWNGFIEQLTKNLKNFSTSKILFLPFIHQPASNYNSIYTTLLCALQNAKRYGHDVCIVTFDQPLYAKAREIVSAAPEGSELSKIIIRLGGFHLLMSFLGAIGYIMQGSGIKEILSLIYAPGSLEKMLNGHAYARAVRAHTLLQLTLAIIILKELDIDDVTDANLIITAENIIDNTISYNDVENDDEISGALLDQFNEKLREYEERGPTAKLWIRYFYMVSIVKEFIRAERMGDWQAHLNSVKEMLPYFHASGHFPYAKSAHLYLQDMLQLENYMNPSVYKQFTEGCFTVRRSDKLSCGTSTDMVIEQSMMKAMKTDGGIARGRSTKDSVISKWVYGMHAMNTVCEGLEDLADVRMDTTDQHVDASDSRVKKDSKDIQNLLQWFSLHDPFPEVNKIVSIANGVVGDDKINCHKAREVGIAAMSKMTGMTFNNIKLKRADKVVPLLAMSSTVKVHDEKVPIDPVLLFQRMSITSAFEDEIEKYFEYELAPYPLSLFDDGGMRKSQKSAIYDCFETVNIDIDNINATYIIDGGYLLHRVVWDPEETFNHILDKYVRYVHRHFGHRVTVVFDGYTDCTKNIKAAEQRRRATTTSSSSDVIFDGFMTVTTSQQKFLANTHNKSRFISMLKEKCTSENIPVKQADNDADVLIVETAIEQFTSTNPTIVVGEDVDLLVLLTARTPTEEIIYFLTPGKAQQQSKIYSSKSLCAFSKCQNHILFLHAVTGCDTTSAFFRRGKRTVLKLFERQDLVDCADVFKESTSTPQAVITNGIRFLLSIYGAPKKITCLDKFRYLCFAKNTHKKKTSTTSLSSSNLCFCSATSISSILSSSSMAR</sequence>
<dbReference type="SUPFAM" id="SSF88723">
    <property type="entry name" value="PIN domain-like"/>
    <property type="match status" value="1"/>
</dbReference>